<dbReference type="Pfam" id="PF09557">
    <property type="entry name" value="DUF2382"/>
    <property type="match status" value="1"/>
</dbReference>
<dbReference type="RefSeq" id="WP_109460740.1">
    <property type="nucleotide sequence ID" value="NZ_QFBC01000013.1"/>
</dbReference>
<protein>
    <recommendedName>
        <fullName evidence="2">DUF2382 domain-containing protein</fullName>
    </recommendedName>
</protein>
<evidence type="ECO:0000259" key="2">
    <source>
        <dbReference type="Pfam" id="PF09557"/>
    </source>
</evidence>
<evidence type="ECO:0000313" key="3">
    <source>
        <dbReference type="EMBL" id="PWE53944.1"/>
    </source>
</evidence>
<evidence type="ECO:0000256" key="1">
    <source>
        <dbReference type="SAM" id="MobiDB-lite"/>
    </source>
</evidence>
<feature type="compositionally biased region" description="Low complexity" evidence="1">
    <location>
        <begin position="285"/>
        <end position="299"/>
    </location>
</feature>
<organism evidence="3 4">
    <name type="scientific">Metarhizobium album</name>
    <dbReference type="NCBI Taxonomy" id="2182425"/>
    <lineage>
        <taxon>Bacteria</taxon>
        <taxon>Pseudomonadati</taxon>
        <taxon>Pseudomonadota</taxon>
        <taxon>Alphaproteobacteria</taxon>
        <taxon>Hyphomicrobiales</taxon>
        <taxon>Rhizobiaceae</taxon>
        <taxon>Metarhizobium</taxon>
    </lineage>
</organism>
<dbReference type="Proteomes" id="UP000245252">
    <property type="component" value="Unassembled WGS sequence"/>
</dbReference>
<dbReference type="PANTHER" id="PTHR38463:SF1">
    <property type="entry name" value="STRESS RESPONSE PROTEIN YSNF"/>
    <property type="match status" value="1"/>
</dbReference>
<dbReference type="EMBL" id="QFBC01000013">
    <property type="protein sequence ID" value="PWE53944.1"/>
    <property type="molecule type" value="Genomic_DNA"/>
</dbReference>
<accession>A0A2U2DKW2</accession>
<dbReference type="PANTHER" id="PTHR38463">
    <property type="entry name" value="STRESS RESPONSE PROTEIN YSNF"/>
    <property type="match status" value="1"/>
</dbReference>
<dbReference type="InterPro" id="IPR019060">
    <property type="entry name" value="DUF2382"/>
</dbReference>
<dbReference type="AlphaFoldDB" id="A0A2U2DKW2"/>
<reference evidence="3 4" key="1">
    <citation type="submission" date="2018-05" db="EMBL/GenBank/DDBJ databases">
        <title>The draft genome of strain NS-104.</title>
        <authorList>
            <person name="Hang P."/>
            <person name="Jiang J."/>
        </authorList>
    </citation>
    <scope>NUCLEOTIDE SEQUENCE [LARGE SCALE GENOMIC DNA]</scope>
    <source>
        <strain evidence="3 4">NS-104</strain>
    </source>
</reference>
<evidence type="ECO:0000313" key="4">
    <source>
        <dbReference type="Proteomes" id="UP000245252"/>
    </source>
</evidence>
<feature type="compositionally biased region" description="Basic and acidic residues" evidence="1">
    <location>
        <begin position="262"/>
        <end position="283"/>
    </location>
</feature>
<keyword evidence="4" id="KW-1185">Reference proteome</keyword>
<gene>
    <name evidence="3" type="ORF">DEM27_23830</name>
</gene>
<sequence>MTQTYSDTTSSYVSGNAASTLTAFFDNRSEAEAAIARLRDAGIAQANLRLVPGYEADRTDAPPPESRTGFWAALEDFFFPDDDREVYSEGLRRGGFLVTVSGVDDGSYETVRDILDDEGSINLDERADTWRTEGWNGSYSSSATTGSDRIDIATQAALRNQTGGNEETIPVVEENLRVGKRDVNAGSVKVRAYTVESPVNESLTLRDENVTIERRNVDRLLTDADRAFEERTISAEEHHEEAVVSKEARVVEEIGIKKTEAERTEEINETVRHTEVEVEDKRGLSQGQSQFGQSQSQRS</sequence>
<feature type="region of interest" description="Disordered" evidence="1">
    <location>
        <begin position="262"/>
        <end position="299"/>
    </location>
</feature>
<proteinExistence type="predicted"/>
<dbReference type="OrthoDB" id="7204249at2"/>
<feature type="domain" description="DUF2382" evidence="2">
    <location>
        <begin position="169"/>
        <end position="278"/>
    </location>
</feature>
<name>A0A2U2DKW2_9HYPH</name>
<dbReference type="InterPro" id="IPR052967">
    <property type="entry name" value="Stress_Response_Assoc"/>
</dbReference>
<comment type="caution">
    <text evidence="3">The sequence shown here is derived from an EMBL/GenBank/DDBJ whole genome shotgun (WGS) entry which is preliminary data.</text>
</comment>